<comment type="caution">
    <text evidence="5">The sequence shown here is derived from an EMBL/GenBank/DDBJ whole genome shotgun (WGS) entry which is preliminary data.</text>
</comment>
<keyword evidence="1" id="KW-0805">Transcription regulation</keyword>
<reference evidence="5" key="1">
    <citation type="submission" date="2017-08" db="EMBL/GenBank/DDBJ databases">
        <authorList>
            <person name="Imhoff J.F."/>
            <person name="Rahn T."/>
            <person name="Kuenzel S."/>
            <person name="Neulinger S.C."/>
        </authorList>
    </citation>
    <scope>NUCLEOTIDE SEQUENCE</scope>
    <source>
        <strain evidence="5">DSM 9154</strain>
    </source>
</reference>
<dbReference type="PANTHER" id="PTHR33164:SF64">
    <property type="entry name" value="TRANSCRIPTIONAL REGULATOR SLYA"/>
    <property type="match status" value="1"/>
</dbReference>
<dbReference type="Gene3D" id="1.10.10.10">
    <property type="entry name" value="Winged helix-like DNA-binding domain superfamily/Winged helix DNA-binding domain"/>
    <property type="match status" value="1"/>
</dbReference>
<evidence type="ECO:0000256" key="1">
    <source>
        <dbReference type="ARBA" id="ARBA00023015"/>
    </source>
</evidence>
<dbReference type="InterPro" id="IPR000835">
    <property type="entry name" value="HTH_MarR-typ"/>
</dbReference>
<dbReference type="AlphaFoldDB" id="A0A934V0D3"/>
<dbReference type="InterPro" id="IPR036390">
    <property type="entry name" value="WH_DNA-bd_sf"/>
</dbReference>
<accession>A0A934V0D3</accession>
<dbReference type="PROSITE" id="PS50995">
    <property type="entry name" value="HTH_MARR_2"/>
    <property type="match status" value="1"/>
</dbReference>
<dbReference type="Proteomes" id="UP000778970">
    <property type="component" value="Unassembled WGS sequence"/>
</dbReference>
<dbReference type="InterPro" id="IPR039422">
    <property type="entry name" value="MarR/SlyA-like"/>
</dbReference>
<dbReference type="RefSeq" id="WP_037255947.1">
    <property type="nucleotide sequence ID" value="NZ_NRRE01000022.1"/>
</dbReference>
<sequence>MGFANQPNQSLGFLLHDVQRLLRRNFARRTQHLGLTQAQWQTLAYLARCEGINQAKLAELLDIQPITLTRQIDRLEASNLVERQRDPDDRRAVRLYLTEAATPLLESLWAFAEETREDALAGVSAQTRETLIQTLQEMRRNLSDCDAEARRPFVGKEKSET</sequence>
<evidence type="ECO:0000256" key="3">
    <source>
        <dbReference type="ARBA" id="ARBA00023163"/>
    </source>
</evidence>
<dbReference type="SUPFAM" id="SSF46785">
    <property type="entry name" value="Winged helix' DNA-binding domain"/>
    <property type="match status" value="1"/>
</dbReference>
<protein>
    <submittedName>
        <fullName evidence="5">MarR family transcriptional regulator</fullName>
    </submittedName>
</protein>
<name>A0A934V0D3_9PROT</name>
<proteinExistence type="predicted"/>
<feature type="domain" description="HTH marR-type" evidence="4">
    <location>
        <begin position="8"/>
        <end position="140"/>
    </location>
</feature>
<dbReference type="GO" id="GO:0003677">
    <property type="term" value="F:DNA binding"/>
    <property type="evidence" value="ECO:0007669"/>
    <property type="project" value="UniProtKB-KW"/>
</dbReference>
<dbReference type="PRINTS" id="PR00598">
    <property type="entry name" value="HTHMARR"/>
</dbReference>
<dbReference type="Pfam" id="PF01047">
    <property type="entry name" value="MarR"/>
    <property type="match status" value="1"/>
</dbReference>
<dbReference type="EMBL" id="NRRE01000022">
    <property type="protein sequence ID" value="MBK1697300.1"/>
    <property type="molecule type" value="Genomic_DNA"/>
</dbReference>
<evidence type="ECO:0000256" key="2">
    <source>
        <dbReference type="ARBA" id="ARBA00023125"/>
    </source>
</evidence>
<evidence type="ECO:0000313" key="5">
    <source>
        <dbReference type="EMBL" id="MBK1697300.1"/>
    </source>
</evidence>
<dbReference type="PANTHER" id="PTHR33164">
    <property type="entry name" value="TRANSCRIPTIONAL REGULATOR, MARR FAMILY"/>
    <property type="match status" value="1"/>
</dbReference>
<gene>
    <name evidence="5" type="ORF">CKO21_08565</name>
</gene>
<dbReference type="InterPro" id="IPR036388">
    <property type="entry name" value="WH-like_DNA-bd_sf"/>
</dbReference>
<keyword evidence="3" id="KW-0804">Transcription</keyword>
<keyword evidence="6" id="KW-1185">Reference proteome</keyword>
<dbReference type="GO" id="GO:0003700">
    <property type="term" value="F:DNA-binding transcription factor activity"/>
    <property type="evidence" value="ECO:0007669"/>
    <property type="project" value="InterPro"/>
</dbReference>
<dbReference type="SMART" id="SM00347">
    <property type="entry name" value="HTH_MARR"/>
    <property type="match status" value="1"/>
</dbReference>
<keyword evidence="2" id="KW-0238">DNA-binding</keyword>
<dbReference type="GO" id="GO:0006950">
    <property type="term" value="P:response to stress"/>
    <property type="evidence" value="ECO:0007669"/>
    <property type="project" value="TreeGrafter"/>
</dbReference>
<organism evidence="5 6">
    <name type="scientific">Rhodovibrio salinarum</name>
    <dbReference type="NCBI Taxonomy" id="1087"/>
    <lineage>
        <taxon>Bacteria</taxon>
        <taxon>Pseudomonadati</taxon>
        <taxon>Pseudomonadota</taxon>
        <taxon>Alphaproteobacteria</taxon>
        <taxon>Rhodospirillales</taxon>
        <taxon>Rhodovibrionaceae</taxon>
        <taxon>Rhodovibrio</taxon>
    </lineage>
</organism>
<evidence type="ECO:0000259" key="4">
    <source>
        <dbReference type="PROSITE" id="PS50995"/>
    </source>
</evidence>
<reference evidence="5" key="2">
    <citation type="journal article" date="2020" name="Microorganisms">
        <title>Osmotic Adaptation and Compatible Solute Biosynthesis of Phototrophic Bacteria as Revealed from Genome Analyses.</title>
        <authorList>
            <person name="Imhoff J.F."/>
            <person name="Rahn T."/>
            <person name="Kunzel S."/>
            <person name="Keller A."/>
            <person name="Neulinger S.C."/>
        </authorList>
    </citation>
    <scope>NUCLEOTIDE SEQUENCE</scope>
    <source>
        <strain evidence="5">DSM 9154</strain>
    </source>
</reference>
<evidence type="ECO:0000313" key="6">
    <source>
        <dbReference type="Proteomes" id="UP000778970"/>
    </source>
</evidence>